<sequence length="154" mass="16562">MKYSALAAASLFVASSLGMPEIYSRAPGQIVVTNNMNRPIRMETSGAQPLIIHQGQTVQLQATKESEDVMLRAPNAPGTQAQVSYSRGDQGTYGFSVKPVGGGGFPGAIEVLPLSPRPSSLCHPLLWYPGQGNTPEARCQDRTPLRVFLREAHN</sequence>
<name>A0ACC1R9S2_9HYPO</name>
<dbReference type="Proteomes" id="UP001148737">
    <property type="component" value="Unassembled WGS sequence"/>
</dbReference>
<comment type="caution">
    <text evidence="1">The sequence shown here is derived from an EMBL/GenBank/DDBJ whole genome shotgun (WGS) entry which is preliminary data.</text>
</comment>
<reference evidence="1" key="1">
    <citation type="submission" date="2022-07" db="EMBL/GenBank/DDBJ databases">
        <title>Genome Sequence of Lecanicillium saksenae.</title>
        <authorList>
            <person name="Buettner E."/>
        </authorList>
    </citation>
    <scope>NUCLEOTIDE SEQUENCE</scope>
    <source>
        <strain evidence="1">VT-O1</strain>
    </source>
</reference>
<protein>
    <submittedName>
        <fullName evidence="1">Uncharacterized protein</fullName>
    </submittedName>
</protein>
<accession>A0ACC1R9S2</accession>
<evidence type="ECO:0000313" key="2">
    <source>
        <dbReference type="Proteomes" id="UP001148737"/>
    </source>
</evidence>
<proteinExistence type="predicted"/>
<dbReference type="EMBL" id="JANAKD010000007">
    <property type="protein sequence ID" value="KAJ3499555.1"/>
    <property type="molecule type" value="Genomic_DNA"/>
</dbReference>
<organism evidence="1 2">
    <name type="scientific">Lecanicillium saksenae</name>
    <dbReference type="NCBI Taxonomy" id="468837"/>
    <lineage>
        <taxon>Eukaryota</taxon>
        <taxon>Fungi</taxon>
        <taxon>Dikarya</taxon>
        <taxon>Ascomycota</taxon>
        <taxon>Pezizomycotina</taxon>
        <taxon>Sordariomycetes</taxon>
        <taxon>Hypocreomycetidae</taxon>
        <taxon>Hypocreales</taxon>
        <taxon>Cordycipitaceae</taxon>
        <taxon>Lecanicillium</taxon>
    </lineage>
</organism>
<evidence type="ECO:0000313" key="1">
    <source>
        <dbReference type="EMBL" id="KAJ3499555.1"/>
    </source>
</evidence>
<gene>
    <name evidence="1" type="ORF">NLG97_g253</name>
</gene>
<keyword evidence="2" id="KW-1185">Reference proteome</keyword>